<keyword evidence="5" id="KW-0408">Iron</keyword>
<dbReference type="SUPFAM" id="SSF51197">
    <property type="entry name" value="Clavaminate synthase-like"/>
    <property type="match status" value="1"/>
</dbReference>
<evidence type="ECO:0000256" key="4">
    <source>
        <dbReference type="ARBA" id="ARBA00023002"/>
    </source>
</evidence>
<dbReference type="InterPro" id="IPR042098">
    <property type="entry name" value="TauD-like_sf"/>
</dbReference>
<evidence type="ECO:0000313" key="7">
    <source>
        <dbReference type="EMBL" id="GHA00454.1"/>
    </source>
</evidence>
<evidence type="ECO:0000256" key="1">
    <source>
        <dbReference type="ARBA" id="ARBA00005896"/>
    </source>
</evidence>
<keyword evidence="8" id="KW-1185">Reference proteome</keyword>
<dbReference type="Proteomes" id="UP000634139">
    <property type="component" value="Unassembled WGS sequence"/>
</dbReference>
<accession>A0A918RM43</accession>
<proteinExistence type="inferred from homology"/>
<comment type="caution">
    <text evidence="7">The sequence shown here is derived from an EMBL/GenBank/DDBJ whole genome shotgun (WGS) entry which is preliminary data.</text>
</comment>
<evidence type="ECO:0000256" key="2">
    <source>
        <dbReference type="ARBA" id="ARBA00022723"/>
    </source>
</evidence>
<dbReference type="InterPro" id="IPR003819">
    <property type="entry name" value="TauD/TfdA-like"/>
</dbReference>
<dbReference type="GO" id="GO:0005737">
    <property type="term" value="C:cytoplasm"/>
    <property type="evidence" value="ECO:0007669"/>
    <property type="project" value="TreeGrafter"/>
</dbReference>
<evidence type="ECO:0000256" key="3">
    <source>
        <dbReference type="ARBA" id="ARBA00022964"/>
    </source>
</evidence>
<keyword evidence="2" id="KW-0479">Metal-binding</keyword>
<organism evidence="7 8">
    <name type="scientific">Novosphingobium arvoryzae</name>
    <dbReference type="NCBI Taxonomy" id="1256514"/>
    <lineage>
        <taxon>Bacteria</taxon>
        <taxon>Pseudomonadati</taxon>
        <taxon>Pseudomonadota</taxon>
        <taxon>Alphaproteobacteria</taxon>
        <taxon>Sphingomonadales</taxon>
        <taxon>Sphingomonadaceae</taxon>
        <taxon>Novosphingobium</taxon>
    </lineage>
</organism>
<dbReference type="Gene3D" id="3.60.130.10">
    <property type="entry name" value="Clavaminate synthase-like"/>
    <property type="match status" value="1"/>
</dbReference>
<sequence length="270" mass="29992">MSAHVGVELTGAQLAALDAAGLEEIKRLVARHGLLVARGQELSPAQHVELGRRWGGIDVNNYFPLNAEFPEIAEVRKAETQLTNIGGGWHTDHSYDQIPAMGSILVARELPPSGGDTLFASMAAAYESLSPGLKATLETLRAVHSADHIYAADGIYAQTDIGPELRGHDQKTFALHPVVIRHPQTGQKLLYVNQAFTLHFEGWTREESAPLLQYLYSVPQREEFQCRLQWRPGTVAIWDNRSTWHLAMNDYHGHRRVMHRITLTGEPIAA</sequence>
<dbReference type="EMBL" id="BMZD01000004">
    <property type="protein sequence ID" value="GHA00454.1"/>
    <property type="molecule type" value="Genomic_DNA"/>
</dbReference>
<evidence type="ECO:0000313" key="8">
    <source>
        <dbReference type="Proteomes" id="UP000634139"/>
    </source>
</evidence>
<dbReference type="AlphaFoldDB" id="A0A918RM43"/>
<evidence type="ECO:0000259" key="6">
    <source>
        <dbReference type="Pfam" id="PF02668"/>
    </source>
</evidence>
<evidence type="ECO:0000256" key="5">
    <source>
        <dbReference type="ARBA" id="ARBA00023004"/>
    </source>
</evidence>
<dbReference type="GO" id="GO:0046872">
    <property type="term" value="F:metal ion binding"/>
    <property type="evidence" value="ECO:0007669"/>
    <property type="project" value="UniProtKB-KW"/>
</dbReference>
<dbReference type="Pfam" id="PF02668">
    <property type="entry name" value="TauD"/>
    <property type="match status" value="1"/>
</dbReference>
<dbReference type="RefSeq" id="WP_229822290.1">
    <property type="nucleotide sequence ID" value="NZ_BMZD01000004.1"/>
</dbReference>
<reference evidence="7" key="1">
    <citation type="journal article" date="2014" name="Int. J. Syst. Evol. Microbiol.">
        <title>Complete genome sequence of Corynebacterium casei LMG S-19264T (=DSM 44701T), isolated from a smear-ripened cheese.</title>
        <authorList>
            <consortium name="US DOE Joint Genome Institute (JGI-PGF)"/>
            <person name="Walter F."/>
            <person name="Albersmeier A."/>
            <person name="Kalinowski J."/>
            <person name="Ruckert C."/>
        </authorList>
    </citation>
    <scope>NUCLEOTIDE SEQUENCE</scope>
    <source>
        <strain evidence="7">KCTC 32422</strain>
    </source>
</reference>
<gene>
    <name evidence="7" type="primary">tauD</name>
    <name evidence="7" type="ORF">GCM10011617_21400</name>
</gene>
<dbReference type="PANTHER" id="PTHR30468:SF1">
    <property type="entry name" value="ALPHA-KETOGLUTARATE-DEPENDENT SULFONATE DIOXYGENASE"/>
    <property type="match status" value="1"/>
</dbReference>
<keyword evidence="4" id="KW-0560">Oxidoreductase</keyword>
<reference evidence="7" key="2">
    <citation type="submission" date="2020-09" db="EMBL/GenBank/DDBJ databases">
        <authorList>
            <person name="Sun Q."/>
            <person name="Kim S."/>
        </authorList>
    </citation>
    <scope>NUCLEOTIDE SEQUENCE</scope>
    <source>
        <strain evidence="7">KCTC 32422</strain>
    </source>
</reference>
<dbReference type="PANTHER" id="PTHR30468">
    <property type="entry name" value="ALPHA-KETOGLUTARATE-DEPENDENT SULFONATE DIOXYGENASE"/>
    <property type="match status" value="1"/>
</dbReference>
<comment type="similarity">
    <text evidence="1">Belongs to the TfdA dioxygenase family.</text>
</comment>
<name>A0A918RM43_9SPHN</name>
<dbReference type="InterPro" id="IPR051323">
    <property type="entry name" value="AtsK-like"/>
</dbReference>
<feature type="domain" description="TauD/TfdA-like" evidence="6">
    <location>
        <begin position="5"/>
        <end position="262"/>
    </location>
</feature>
<protein>
    <submittedName>
        <fullName evidence="7">Alpha-ketoglutarate-dependent taurine dioxygenase</fullName>
    </submittedName>
</protein>
<dbReference type="GO" id="GO:0016706">
    <property type="term" value="F:2-oxoglutarate-dependent dioxygenase activity"/>
    <property type="evidence" value="ECO:0007669"/>
    <property type="project" value="TreeGrafter"/>
</dbReference>
<keyword evidence="3 7" id="KW-0223">Dioxygenase</keyword>